<keyword evidence="8" id="KW-1185">Reference proteome</keyword>
<name>A0ABQ1BVV5_9MYCO</name>
<feature type="domain" description="N-acetyltransferase" evidence="6">
    <location>
        <begin position="33"/>
        <end position="197"/>
    </location>
</feature>
<evidence type="ECO:0000313" key="7">
    <source>
        <dbReference type="EMBL" id="GFG67816.1"/>
    </source>
</evidence>
<dbReference type="PANTHER" id="PTHR31438:SF1">
    <property type="entry name" value="LYSINE N-ACYLTRANSFERASE C17G9.06C-RELATED"/>
    <property type="match status" value="1"/>
</dbReference>
<dbReference type="PROSITE" id="PS51186">
    <property type="entry name" value="GNAT"/>
    <property type="match status" value="1"/>
</dbReference>
<evidence type="ECO:0000256" key="2">
    <source>
        <dbReference type="ARBA" id="ARBA00005102"/>
    </source>
</evidence>
<evidence type="ECO:0000259" key="6">
    <source>
        <dbReference type="PROSITE" id="PS51186"/>
    </source>
</evidence>
<dbReference type="SUPFAM" id="SSF55729">
    <property type="entry name" value="Acyl-CoA N-acyltransferases (Nat)"/>
    <property type="match status" value="1"/>
</dbReference>
<dbReference type="EMBL" id="BLKU01000005">
    <property type="protein sequence ID" value="GFG67816.1"/>
    <property type="molecule type" value="Genomic_DNA"/>
</dbReference>
<dbReference type="PANTHER" id="PTHR31438">
    <property type="entry name" value="LYSINE N-ACYLTRANSFERASE C17G9.06C-RELATED"/>
    <property type="match status" value="1"/>
</dbReference>
<dbReference type="Proteomes" id="UP000465306">
    <property type="component" value="Unassembled WGS sequence"/>
</dbReference>
<comment type="function">
    <text evidence="1">Acyltransferase required for the direct transfer of medium- to long-chain fatty acyl moieties from a carrier protein (MbtL) on to the epsilon-amino group of lysine residue in the mycobactin core.</text>
</comment>
<dbReference type="SMART" id="SM01006">
    <property type="entry name" value="AlcB"/>
    <property type="match status" value="1"/>
</dbReference>
<dbReference type="InterPro" id="IPR000182">
    <property type="entry name" value="GNAT_dom"/>
</dbReference>
<evidence type="ECO:0000313" key="8">
    <source>
        <dbReference type="Proteomes" id="UP000465306"/>
    </source>
</evidence>
<dbReference type="Pfam" id="PF13523">
    <property type="entry name" value="Acetyltransf_8"/>
    <property type="match status" value="1"/>
</dbReference>
<evidence type="ECO:0000256" key="4">
    <source>
        <dbReference type="ARBA" id="ARBA00023251"/>
    </source>
</evidence>
<comment type="caution">
    <text evidence="7">The sequence shown here is derived from an EMBL/GenBank/DDBJ whole genome shotgun (WGS) entry which is preliminary data.</text>
</comment>
<dbReference type="InterPro" id="IPR016181">
    <property type="entry name" value="Acyl_CoA_acyltransferase"/>
</dbReference>
<comment type="pathway">
    <text evidence="2">Siderophore biosynthesis; mycobactin biosynthesis.</text>
</comment>
<dbReference type="InterPro" id="IPR019432">
    <property type="entry name" value="Acyltransferase_MbtK/IucB-like"/>
</dbReference>
<organism evidence="7 8">
    <name type="scientific">Mycobacterium kubicae</name>
    <dbReference type="NCBI Taxonomy" id="120959"/>
    <lineage>
        <taxon>Bacteria</taxon>
        <taxon>Bacillati</taxon>
        <taxon>Actinomycetota</taxon>
        <taxon>Actinomycetes</taxon>
        <taxon>Mycobacteriales</taxon>
        <taxon>Mycobacteriaceae</taxon>
        <taxon>Mycobacterium</taxon>
        <taxon>Mycobacterium simiae complex</taxon>
    </lineage>
</organism>
<evidence type="ECO:0000256" key="3">
    <source>
        <dbReference type="ARBA" id="ARBA00020586"/>
    </source>
</evidence>
<dbReference type="RefSeq" id="WP_241007744.1">
    <property type="nucleotide sequence ID" value="NZ_BLKU01000005.1"/>
</dbReference>
<gene>
    <name evidence="7" type="ORF">MKUB_53060</name>
</gene>
<sequence>MQPLALCPRAEVETLDLFDRRAILRGQPFAGEFALRPLDTSHDLDLVHRWMNDPEVARFWRKAWPLDRLATYLREQECSTHVQPYLGEVDGVAMSYWELYRADLDPLAQYYDARRHDAGVHLLLGPTVSRGRGLGTALLRVVSSWQLDADPRASRVVAEPDLSNERSIRAFQQAGFRRIRDLVLPDKLAALMVRERPSH</sequence>
<proteinExistence type="predicted"/>
<dbReference type="Gene3D" id="3.40.630.30">
    <property type="match status" value="1"/>
</dbReference>
<reference evidence="7 8" key="1">
    <citation type="journal article" date="2019" name="Emerg. Microbes Infect.">
        <title>Comprehensive subspecies identification of 175 nontuberculous mycobacteria species based on 7547 genomic profiles.</title>
        <authorList>
            <person name="Matsumoto Y."/>
            <person name="Kinjo T."/>
            <person name="Motooka D."/>
            <person name="Nabeya D."/>
            <person name="Jung N."/>
            <person name="Uechi K."/>
            <person name="Horii T."/>
            <person name="Iida T."/>
            <person name="Fujita J."/>
            <person name="Nakamura S."/>
        </authorList>
    </citation>
    <scope>NUCLEOTIDE SEQUENCE [LARGE SCALE GENOMIC DNA]</scope>
    <source>
        <strain evidence="7 8">JCM 13573</strain>
    </source>
</reference>
<evidence type="ECO:0000256" key="1">
    <source>
        <dbReference type="ARBA" id="ARBA00003818"/>
    </source>
</evidence>
<keyword evidence="4" id="KW-0046">Antibiotic resistance</keyword>
<evidence type="ECO:0000256" key="5">
    <source>
        <dbReference type="ARBA" id="ARBA00031122"/>
    </source>
</evidence>
<accession>A0ABQ1BVV5</accession>
<protein>
    <recommendedName>
        <fullName evidence="3">Lysine N-acyltransferase MbtK</fullName>
    </recommendedName>
    <alternativeName>
        <fullName evidence="5">Mycobactin synthase protein K</fullName>
    </alternativeName>
</protein>